<proteinExistence type="predicted"/>
<evidence type="ECO:0000313" key="1">
    <source>
        <dbReference type="EMBL" id="OIQ75837.1"/>
    </source>
</evidence>
<dbReference type="EMBL" id="MLJW01002041">
    <property type="protein sequence ID" value="OIQ75837.1"/>
    <property type="molecule type" value="Genomic_DNA"/>
</dbReference>
<comment type="caution">
    <text evidence="1">The sequence shown here is derived from an EMBL/GenBank/DDBJ whole genome shotgun (WGS) entry which is preliminary data.</text>
</comment>
<protein>
    <submittedName>
        <fullName evidence="1">Uncharacterized protein</fullName>
    </submittedName>
</protein>
<reference evidence="1" key="1">
    <citation type="submission" date="2016-10" db="EMBL/GenBank/DDBJ databases">
        <title>Sequence of Gallionella enrichment culture.</title>
        <authorList>
            <person name="Poehlein A."/>
            <person name="Muehling M."/>
            <person name="Daniel R."/>
        </authorList>
    </citation>
    <scope>NUCLEOTIDE SEQUENCE</scope>
</reference>
<sequence length="199" mass="21313">MKAHLAAHSGHAKAVAVGADALDHALDQMRGFRVARLAKAERVHRGNRARAHGKDVAQDAADAGGSALMRLDIRGVVVAFHLEHHGLPVTDIDDTRVFARPADHLRPGGRQGAQPFLGRLVGTMLVPHGGKDAELGKRRLAPDDPQKALIFVGLQPMRSDQVFGDLRLVHVASPGVGRMCGPDCGYRLRHKIWAGLGEG</sequence>
<name>A0A1J5QIL2_9ZZZZ</name>
<accession>A0A1J5QIL2</accession>
<gene>
    <name evidence="1" type="ORF">GALL_424880</name>
</gene>
<dbReference type="AlphaFoldDB" id="A0A1J5QIL2"/>
<organism evidence="1">
    <name type="scientific">mine drainage metagenome</name>
    <dbReference type="NCBI Taxonomy" id="410659"/>
    <lineage>
        <taxon>unclassified sequences</taxon>
        <taxon>metagenomes</taxon>
        <taxon>ecological metagenomes</taxon>
    </lineage>
</organism>